<keyword evidence="4" id="KW-1185">Reference proteome</keyword>
<dbReference type="Proteomes" id="UP000001312">
    <property type="component" value="Unassembled WGS sequence"/>
</dbReference>
<evidence type="ECO:0000256" key="2">
    <source>
        <dbReference type="SAM" id="Phobius"/>
    </source>
</evidence>
<dbReference type="KEGG" id="ssl:SS1G_00586"/>
<name>A7E5L1_SCLS1</name>
<accession>A7E5L1</accession>
<feature type="compositionally biased region" description="Acidic residues" evidence="1">
    <location>
        <begin position="1"/>
        <end position="20"/>
    </location>
</feature>
<dbReference type="GeneID" id="5495090"/>
<dbReference type="EMBL" id="CH476621">
    <property type="protein sequence ID" value="EDN91183.1"/>
    <property type="molecule type" value="Genomic_DNA"/>
</dbReference>
<sequence length="71" mass="8240">MKEDAVEEVGQDDSDSDNADTEALTRRMKHEEKQLLFLFLLAIVSNGMFHRRSLAMLRCKGVFPRSISRLW</sequence>
<gene>
    <name evidence="3" type="ORF">SS1G_00586</name>
</gene>
<dbReference type="InParanoid" id="A7E5L1"/>
<keyword evidence="2" id="KW-0812">Transmembrane</keyword>
<reference evidence="4" key="1">
    <citation type="journal article" date="2011" name="PLoS Genet.">
        <title>Genomic analysis of the necrotrophic fungal pathogens Sclerotinia sclerotiorum and Botrytis cinerea.</title>
        <authorList>
            <person name="Amselem J."/>
            <person name="Cuomo C.A."/>
            <person name="van Kan J.A."/>
            <person name="Viaud M."/>
            <person name="Benito E.P."/>
            <person name="Couloux A."/>
            <person name="Coutinho P.M."/>
            <person name="de Vries R.P."/>
            <person name="Dyer P.S."/>
            <person name="Fillinger S."/>
            <person name="Fournier E."/>
            <person name="Gout L."/>
            <person name="Hahn M."/>
            <person name="Kohn L."/>
            <person name="Lapalu N."/>
            <person name="Plummer K.M."/>
            <person name="Pradier J.M."/>
            <person name="Quevillon E."/>
            <person name="Sharon A."/>
            <person name="Simon A."/>
            <person name="ten Have A."/>
            <person name="Tudzynski B."/>
            <person name="Tudzynski P."/>
            <person name="Wincker P."/>
            <person name="Andrew M."/>
            <person name="Anthouard V."/>
            <person name="Beever R.E."/>
            <person name="Beffa R."/>
            <person name="Benoit I."/>
            <person name="Bouzid O."/>
            <person name="Brault B."/>
            <person name="Chen Z."/>
            <person name="Choquer M."/>
            <person name="Collemare J."/>
            <person name="Cotton P."/>
            <person name="Danchin E.G."/>
            <person name="Da Silva C."/>
            <person name="Gautier A."/>
            <person name="Giraud C."/>
            <person name="Giraud T."/>
            <person name="Gonzalez C."/>
            <person name="Grossetete S."/>
            <person name="Guldener U."/>
            <person name="Henrissat B."/>
            <person name="Howlett B.J."/>
            <person name="Kodira C."/>
            <person name="Kretschmer M."/>
            <person name="Lappartient A."/>
            <person name="Leroch M."/>
            <person name="Levis C."/>
            <person name="Mauceli E."/>
            <person name="Neuveglise C."/>
            <person name="Oeser B."/>
            <person name="Pearson M."/>
            <person name="Poulain J."/>
            <person name="Poussereau N."/>
            <person name="Quesneville H."/>
            <person name="Rascle C."/>
            <person name="Schumacher J."/>
            <person name="Segurens B."/>
            <person name="Sexton A."/>
            <person name="Silva E."/>
            <person name="Sirven C."/>
            <person name="Soanes D.M."/>
            <person name="Talbot N.J."/>
            <person name="Templeton M."/>
            <person name="Yandava C."/>
            <person name="Yarden O."/>
            <person name="Zeng Q."/>
            <person name="Rollins J.A."/>
            <person name="Lebrun M.H."/>
            <person name="Dickman M."/>
        </authorList>
    </citation>
    <scope>NUCLEOTIDE SEQUENCE [LARGE SCALE GENOMIC DNA]</scope>
    <source>
        <strain evidence="4">ATCC 18683 / 1980 / Ss-1</strain>
    </source>
</reference>
<protein>
    <submittedName>
        <fullName evidence="3">Uncharacterized protein</fullName>
    </submittedName>
</protein>
<dbReference type="AlphaFoldDB" id="A7E5L1"/>
<dbReference type="HOGENOM" id="CLU_2741556_0_0_1"/>
<feature type="transmembrane region" description="Helical" evidence="2">
    <location>
        <begin position="34"/>
        <end position="50"/>
    </location>
</feature>
<keyword evidence="2" id="KW-0472">Membrane</keyword>
<evidence type="ECO:0000256" key="1">
    <source>
        <dbReference type="SAM" id="MobiDB-lite"/>
    </source>
</evidence>
<proteinExistence type="predicted"/>
<keyword evidence="2" id="KW-1133">Transmembrane helix</keyword>
<feature type="region of interest" description="Disordered" evidence="1">
    <location>
        <begin position="1"/>
        <end position="25"/>
    </location>
</feature>
<evidence type="ECO:0000313" key="4">
    <source>
        <dbReference type="Proteomes" id="UP000001312"/>
    </source>
</evidence>
<organism evidence="3 4">
    <name type="scientific">Sclerotinia sclerotiorum (strain ATCC 18683 / 1980 / Ss-1)</name>
    <name type="common">White mold</name>
    <name type="synonym">Whetzelinia sclerotiorum</name>
    <dbReference type="NCBI Taxonomy" id="665079"/>
    <lineage>
        <taxon>Eukaryota</taxon>
        <taxon>Fungi</taxon>
        <taxon>Dikarya</taxon>
        <taxon>Ascomycota</taxon>
        <taxon>Pezizomycotina</taxon>
        <taxon>Leotiomycetes</taxon>
        <taxon>Helotiales</taxon>
        <taxon>Sclerotiniaceae</taxon>
        <taxon>Sclerotinia</taxon>
    </lineage>
</organism>
<evidence type="ECO:0000313" key="3">
    <source>
        <dbReference type="EMBL" id="EDN91183.1"/>
    </source>
</evidence>
<dbReference type="RefSeq" id="XP_001598497.1">
    <property type="nucleotide sequence ID" value="XM_001598447.1"/>
</dbReference>